<name>A0ABX4HXM0_9GAMM</name>
<organism evidence="1 2">
    <name type="scientific">Microbulbifer flavimaris</name>
    <dbReference type="NCBI Taxonomy" id="1781068"/>
    <lineage>
        <taxon>Bacteria</taxon>
        <taxon>Pseudomonadati</taxon>
        <taxon>Pseudomonadota</taxon>
        <taxon>Gammaproteobacteria</taxon>
        <taxon>Cellvibrionales</taxon>
        <taxon>Microbulbiferaceae</taxon>
        <taxon>Microbulbifer</taxon>
    </lineage>
</organism>
<dbReference type="EMBL" id="LRFG02000004">
    <property type="protein sequence ID" value="PCO04875.1"/>
    <property type="molecule type" value="Genomic_DNA"/>
</dbReference>
<keyword evidence="2" id="KW-1185">Reference proteome</keyword>
<evidence type="ECO:0000313" key="2">
    <source>
        <dbReference type="Proteomes" id="UP000218427"/>
    </source>
</evidence>
<dbReference type="Proteomes" id="UP000218427">
    <property type="component" value="Unassembled WGS sequence"/>
</dbReference>
<sequence length="373" mass="40278">MALWKKAFARLRGAPDVSSSPESTGAVETDVLEQDALAVEENLKAATEMAAGVDLESDEESFVTTTQAADARSDVFARELQAGIQVSLGDLECGDAGWRYRGHPVMVFGVESEEITDPARRRQVASLIHLYPCTSVLKNAASAAWVSTDLKAIESLADSGQYRFCRGCLQAAAGRGADPAKFDFAAHVRSHGDSYFPGGPCYWRPGTEPVSLLAPAAQAERSCPKCGCNSEGAGWQMSADDAARLSLPEGICLLCAEREVEGCLHFEGDDLVAAAQARYRSLMAQAARSPVPSWKLAAAILPLGWQPLLQSLERVLPPPELFFSIADSEPPAVLAWPALKRGVVERRLQDGESKGWSLWTRVQIEEELGFTLR</sequence>
<gene>
    <name evidence="1" type="ORF">AWR36_012855</name>
</gene>
<accession>A0ABX4HXM0</accession>
<comment type="caution">
    <text evidence="1">The sequence shown here is derived from an EMBL/GenBank/DDBJ whole genome shotgun (WGS) entry which is preliminary data.</text>
</comment>
<protein>
    <submittedName>
        <fullName evidence="1">Uncharacterized protein</fullName>
    </submittedName>
</protein>
<proteinExistence type="predicted"/>
<evidence type="ECO:0000313" key="1">
    <source>
        <dbReference type="EMBL" id="PCO04875.1"/>
    </source>
</evidence>
<reference evidence="1" key="1">
    <citation type="submission" date="2017-08" db="EMBL/GenBank/DDBJ databases">
        <title>Microbulbifer marisrubri sp. nov., a halophilic alphaproteobacterium isolated from marine sediment of the Yellow Sea, China.</title>
        <authorList>
            <person name="Zhang G."/>
            <person name="Xiong Q."/>
        </authorList>
    </citation>
    <scope>NUCLEOTIDE SEQUENCE [LARGE SCALE GENOMIC DNA]</scope>
    <source>
        <strain evidence="1">WRN-8</strain>
    </source>
</reference>
<dbReference type="RefSeq" id="WP_067085562.1">
    <property type="nucleotide sequence ID" value="NZ_LRFG02000004.1"/>
</dbReference>